<dbReference type="Proteomes" id="UP000831327">
    <property type="component" value="Chromosome"/>
</dbReference>
<evidence type="ECO:0000256" key="3">
    <source>
        <dbReference type="ARBA" id="ARBA00022989"/>
    </source>
</evidence>
<dbReference type="Gene3D" id="1.50.10.150">
    <property type="entry name" value="Voltage-dependent anion channel"/>
    <property type="match status" value="1"/>
</dbReference>
<sequence length="322" mass="33813">MPLVPASFFGMVLGLVGLGTGWRIATRLWGLPAIVGEAILLLAAAVWAILLILYVGKWLLARDAALAEAAHPVQCCFVGLVGVATMLVAGAAIPLSRELALILYALGAVFTLAFGVWRSGQLWHGGRDGTTSTPVLYLPLVAGSFVSATVASTLGYADWGALAFGMGFFAWLAIESVLLHRLYTGPALPPALRPTLGIQLAPPVVGAISYLSVHPGPPDVMAQAMLGYGLMQALLLLRLLPWILEQPFAPSYWAFSFGVTALANASLIMTERGAVGAVPTLAPWLFGASVLVILMLVVGTLARILGSGLGLERRPLRLAIRS</sequence>
<dbReference type="InterPro" id="IPR038665">
    <property type="entry name" value="Voltage-dep_anion_channel_sf"/>
</dbReference>
<keyword evidence="2 5" id="KW-0812">Transmembrane</keyword>
<dbReference type="NCBIfam" id="NF008032">
    <property type="entry name" value="PRK10764.1"/>
    <property type="match status" value="1"/>
</dbReference>
<keyword evidence="7" id="KW-1185">Reference proteome</keyword>
<feature type="transmembrane region" description="Helical" evidence="5">
    <location>
        <begin position="164"/>
        <end position="183"/>
    </location>
</feature>
<dbReference type="InterPro" id="IPR004695">
    <property type="entry name" value="SLAC1/Mae1/Ssu1/TehA"/>
</dbReference>
<dbReference type="PANTHER" id="PTHR37955:SF1">
    <property type="entry name" value="DEP DOMAIN-CONTAINING PROTEIN"/>
    <property type="match status" value="1"/>
</dbReference>
<feature type="transmembrane region" description="Helical" evidence="5">
    <location>
        <begin position="6"/>
        <end position="26"/>
    </location>
</feature>
<evidence type="ECO:0000313" key="7">
    <source>
        <dbReference type="Proteomes" id="UP000831327"/>
    </source>
</evidence>
<dbReference type="InterPro" id="IPR052951">
    <property type="entry name" value="Tellurite_res_ion_channel"/>
</dbReference>
<feature type="transmembrane region" description="Helical" evidence="5">
    <location>
        <begin position="252"/>
        <end position="269"/>
    </location>
</feature>
<feature type="transmembrane region" description="Helical" evidence="5">
    <location>
        <begin position="137"/>
        <end position="157"/>
    </location>
</feature>
<comment type="subcellular location">
    <subcellularLocation>
        <location evidence="1">Membrane</location>
        <topology evidence="1">Multi-pass membrane protein</topology>
    </subcellularLocation>
</comment>
<accession>A0ABN6P9U9</accession>
<dbReference type="PANTHER" id="PTHR37955">
    <property type="entry name" value="TELLURITE RESISTANCE PROTEIN TEHA"/>
    <property type="match status" value="1"/>
</dbReference>
<evidence type="ECO:0000313" key="6">
    <source>
        <dbReference type="EMBL" id="BDG74343.1"/>
    </source>
</evidence>
<protein>
    <submittedName>
        <fullName evidence="6">Dicarboxylate transporter/tellurite-resistance protein TehA</fullName>
    </submittedName>
</protein>
<evidence type="ECO:0000256" key="1">
    <source>
        <dbReference type="ARBA" id="ARBA00004141"/>
    </source>
</evidence>
<feature type="transmembrane region" description="Helical" evidence="5">
    <location>
        <begin position="220"/>
        <end position="240"/>
    </location>
</feature>
<keyword evidence="3 5" id="KW-1133">Transmembrane helix</keyword>
<feature type="transmembrane region" description="Helical" evidence="5">
    <location>
        <begin position="38"/>
        <end position="59"/>
    </location>
</feature>
<dbReference type="Pfam" id="PF03595">
    <property type="entry name" value="SLAC1"/>
    <property type="match status" value="1"/>
</dbReference>
<dbReference type="EMBL" id="AP025637">
    <property type="protein sequence ID" value="BDG74343.1"/>
    <property type="molecule type" value="Genomic_DNA"/>
</dbReference>
<keyword evidence="4 5" id="KW-0472">Membrane</keyword>
<evidence type="ECO:0000256" key="5">
    <source>
        <dbReference type="SAM" id="Phobius"/>
    </source>
</evidence>
<organism evidence="6 7">
    <name type="scientific">Roseomonas fluvialis</name>
    <dbReference type="NCBI Taxonomy" id="1750527"/>
    <lineage>
        <taxon>Bacteria</taxon>
        <taxon>Pseudomonadati</taxon>
        <taxon>Pseudomonadota</taxon>
        <taxon>Alphaproteobacteria</taxon>
        <taxon>Acetobacterales</taxon>
        <taxon>Roseomonadaceae</taxon>
        <taxon>Roseomonas</taxon>
    </lineage>
</organism>
<dbReference type="RefSeq" id="WP_244408526.1">
    <property type="nucleotide sequence ID" value="NZ_AP025637.1"/>
</dbReference>
<evidence type="ECO:0000256" key="2">
    <source>
        <dbReference type="ARBA" id="ARBA00022692"/>
    </source>
</evidence>
<gene>
    <name evidence="6" type="ORF">Rmf_42720</name>
</gene>
<feature type="transmembrane region" description="Helical" evidence="5">
    <location>
        <begin position="281"/>
        <end position="305"/>
    </location>
</feature>
<name>A0ABN6P9U9_9PROT</name>
<feature type="transmembrane region" description="Helical" evidence="5">
    <location>
        <begin position="71"/>
        <end position="92"/>
    </location>
</feature>
<feature type="transmembrane region" description="Helical" evidence="5">
    <location>
        <begin position="99"/>
        <end position="117"/>
    </location>
</feature>
<reference evidence="6 7" key="1">
    <citation type="journal article" date="2016" name="Microbes Environ.">
        <title>Phylogenetically diverse aerobic anoxygenic phototrophic bacteria isolated from epilithic biofilms in Tama river, Japan.</title>
        <authorList>
            <person name="Hirose S."/>
            <person name="Matsuura K."/>
            <person name="Haruta S."/>
        </authorList>
    </citation>
    <scope>NUCLEOTIDE SEQUENCE [LARGE SCALE GENOMIC DNA]</scope>
    <source>
        <strain evidence="6 7">S08</strain>
    </source>
</reference>
<evidence type="ECO:0000256" key="4">
    <source>
        <dbReference type="ARBA" id="ARBA00023136"/>
    </source>
</evidence>
<proteinExistence type="predicted"/>